<feature type="active site" description="Nucleophile and sulfur donor" evidence="1">
    <location>
        <position position="176"/>
    </location>
</feature>
<dbReference type="PATRIC" id="fig|520762.4.peg.2189"/>
<protein>
    <recommendedName>
        <fullName evidence="4">NH(3)-dependent NAD(+) synthetase</fullName>
    </recommendedName>
</protein>
<organism evidence="2 3">
    <name type="scientific">Thermotalea metallivorans</name>
    <dbReference type="NCBI Taxonomy" id="520762"/>
    <lineage>
        <taxon>Bacteria</taxon>
        <taxon>Bacillati</taxon>
        <taxon>Bacillota</taxon>
        <taxon>Clostridia</taxon>
        <taxon>Peptostreptococcales</taxon>
        <taxon>Thermotaleaceae</taxon>
        <taxon>Thermotalea</taxon>
    </lineage>
</organism>
<dbReference type="Gene3D" id="3.40.50.620">
    <property type="entry name" value="HUPs"/>
    <property type="match status" value="1"/>
</dbReference>
<dbReference type="InterPro" id="IPR014729">
    <property type="entry name" value="Rossmann-like_a/b/a_fold"/>
</dbReference>
<dbReference type="PANTHER" id="PTHR43169:SF2">
    <property type="entry name" value="NAD_GMP SYNTHASE DOMAIN-CONTAINING PROTEIN"/>
    <property type="match status" value="1"/>
</dbReference>
<sequence>MMNLQKKYENLKALLLQLKSAAIAFSGGVDSTFLLKVAHDVLGDNVIAVTARSSTYPEREFHGAKAYAEGIGVKHVIIISEELEIEGFSQNPVNRCYYCKRELFSKIRDVADQHGLKHVLDGSNFDDLGDYRPGMEAAKELHVISPLKEAGFTKNDIRALSKQMNIPTWNKPSFACLSSRFPYGHEITEEKLKMVEAAEQILLDMGFRQVRVRHHGEIARIEVGPEEREKFFDLPLMDFVGQSFKKLGFAYVTLDLAGYRTGSMNEGLSL</sequence>
<dbReference type="EMBL" id="LOEE01000042">
    <property type="protein sequence ID" value="KXG75018.1"/>
    <property type="molecule type" value="Genomic_DNA"/>
</dbReference>
<proteinExistence type="predicted"/>
<dbReference type="Proteomes" id="UP000070456">
    <property type="component" value="Unassembled WGS sequence"/>
</dbReference>
<reference evidence="2 3" key="1">
    <citation type="submission" date="2015-12" db="EMBL/GenBank/DDBJ databases">
        <title>Draft genome sequence of the thermoanaerobe Thermotalea metallivorans, an isolate from the runoff channel of the Great Artesian Basin, Australia.</title>
        <authorList>
            <person name="Patel B.K."/>
        </authorList>
    </citation>
    <scope>NUCLEOTIDE SEQUENCE [LARGE SCALE GENOMIC DNA]</scope>
    <source>
        <strain evidence="2 3">B2-1</strain>
    </source>
</reference>
<dbReference type="PANTHER" id="PTHR43169">
    <property type="entry name" value="EXSB FAMILY PROTEIN"/>
    <property type="match status" value="1"/>
</dbReference>
<evidence type="ECO:0000256" key="1">
    <source>
        <dbReference type="PIRSR" id="PIRSR006661-1"/>
    </source>
</evidence>
<dbReference type="STRING" id="520762.AN619_19880"/>
<evidence type="ECO:0008006" key="4">
    <source>
        <dbReference type="Google" id="ProtNLM"/>
    </source>
</evidence>
<dbReference type="InterPro" id="IPR005232">
    <property type="entry name" value="LarE"/>
</dbReference>
<keyword evidence="3" id="KW-1185">Reference proteome</keyword>
<name>A0A140L393_9FIRM</name>
<dbReference type="SUPFAM" id="SSF52402">
    <property type="entry name" value="Adenine nucleotide alpha hydrolases-like"/>
    <property type="match status" value="1"/>
</dbReference>
<gene>
    <name evidence="2" type="ORF">AN619_19880</name>
</gene>
<accession>A0A140L393</accession>
<comment type="caution">
    <text evidence="2">The sequence shown here is derived from an EMBL/GenBank/DDBJ whole genome shotgun (WGS) entry which is preliminary data.</text>
</comment>
<evidence type="ECO:0000313" key="2">
    <source>
        <dbReference type="EMBL" id="KXG75018.1"/>
    </source>
</evidence>
<dbReference type="GO" id="GO:0016783">
    <property type="term" value="F:sulfurtransferase activity"/>
    <property type="evidence" value="ECO:0007669"/>
    <property type="project" value="InterPro"/>
</dbReference>
<dbReference type="InterPro" id="IPR052188">
    <property type="entry name" value="Ni-pincer_cofactor_biosynth"/>
</dbReference>
<dbReference type="NCBIfam" id="TIGR00268">
    <property type="entry name" value="ATP-dependent sacrificial sulfur transferase LarE"/>
    <property type="match status" value="1"/>
</dbReference>
<dbReference type="CDD" id="cd01990">
    <property type="entry name" value="LarE-like"/>
    <property type="match status" value="1"/>
</dbReference>
<dbReference type="RefSeq" id="WP_330382067.1">
    <property type="nucleotide sequence ID" value="NZ_LOEE01000042.1"/>
</dbReference>
<dbReference type="PIRSF" id="PIRSF006661">
    <property type="entry name" value="PP-lp_UCP006661"/>
    <property type="match status" value="1"/>
</dbReference>
<evidence type="ECO:0000313" key="3">
    <source>
        <dbReference type="Proteomes" id="UP000070456"/>
    </source>
</evidence>
<dbReference type="AlphaFoldDB" id="A0A140L393"/>